<dbReference type="OMA" id="RGEHFRH"/>
<name>M5GEB2_DACPD</name>
<dbReference type="Proteomes" id="UP000030653">
    <property type="component" value="Unassembled WGS sequence"/>
</dbReference>
<reference evidence="2 3" key="1">
    <citation type="journal article" date="2012" name="Science">
        <title>The Paleozoic origin of enzymatic lignin decomposition reconstructed from 31 fungal genomes.</title>
        <authorList>
            <person name="Floudas D."/>
            <person name="Binder M."/>
            <person name="Riley R."/>
            <person name="Barry K."/>
            <person name="Blanchette R.A."/>
            <person name="Henrissat B."/>
            <person name="Martinez A.T."/>
            <person name="Otillar R."/>
            <person name="Spatafora J.W."/>
            <person name="Yadav J.S."/>
            <person name="Aerts A."/>
            <person name="Benoit I."/>
            <person name="Boyd A."/>
            <person name="Carlson A."/>
            <person name="Copeland A."/>
            <person name="Coutinho P.M."/>
            <person name="de Vries R.P."/>
            <person name="Ferreira P."/>
            <person name="Findley K."/>
            <person name="Foster B."/>
            <person name="Gaskell J."/>
            <person name="Glotzer D."/>
            <person name="Gorecki P."/>
            <person name="Heitman J."/>
            <person name="Hesse C."/>
            <person name="Hori C."/>
            <person name="Igarashi K."/>
            <person name="Jurgens J.A."/>
            <person name="Kallen N."/>
            <person name="Kersten P."/>
            <person name="Kohler A."/>
            <person name="Kuees U."/>
            <person name="Kumar T.K.A."/>
            <person name="Kuo A."/>
            <person name="LaButti K."/>
            <person name="Larrondo L.F."/>
            <person name="Lindquist E."/>
            <person name="Ling A."/>
            <person name="Lombard V."/>
            <person name="Lucas S."/>
            <person name="Lundell T."/>
            <person name="Martin R."/>
            <person name="McLaughlin D.J."/>
            <person name="Morgenstern I."/>
            <person name="Morin E."/>
            <person name="Murat C."/>
            <person name="Nagy L.G."/>
            <person name="Nolan M."/>
            <person name="Ohm R.A."/>
            <person name="Patyshakuliyeva A."/>
            <person name="Rokas A."/>
            <person name="Ruiz-Duenas F.J."/>
            <person name="Sabat G."/>
            <person name="Salamov A."/>
            <person name="Samejima M."/>
            <person name="Schmutz J."/>
            <person name="Slot J.C."/>
            <person name="St John F."/>
            <person name="Stenlid J."/>
            <person name="Sun H."/>
            <person name="Sun S."/>
            <person name="Syed K."/>
            <person name="Tsang A."/>
            <person name="Wiebenga A."/>
            <person name="Young D."/>
            <person name="Pisabarro A."/>
            <person name="Eastwood D.C."/>
            <person name="Martin F."/>
            <person name="Cullen D."/>
            <person name="Grigoriev I.V."/>
            <person name="Hibbett D.S."/>
        </authorList>
    </citation>
    <scope>NUCLEOTIDE SEQUENCE [LARGE SCALE GENOMIC DNA]</scope>
    <source>
        <strain evidence="2 3">DJM-731 SS1</strain>
    </source>
</reference>
<evidence type="ECO:0000313" key="3">
    <source>
        <dbReference type="Proteomes" id="UP000030653"/>
    </source>
</evidence>
<evidence type="ECO:0000256" key="1">
    <source>
        <dbReference type="SAM" id="MobiDB-lite"/>
    </source>
</evidence>
<feature type="region of interest" description="Disordered" evidence="1">
    <location>
        <begin position="56"/>
        <end position="92"/>
    </location>
</feature>
<dbReference type="OrthoDB" id="3362738at2759"/>
<accession>M5GEB2</accession>
<organism evidence="2 3">
    <name type="scientific">Dacryopinax primogenitus (strain DJM 731)</name>
    <name type="common">Brown rot fungus</name>
    <dbReference type="NCBI Taxonomy" id="1858805"/>
    <lineage>
        <taxon>Eukaryota</taxon>
        <taxon>Fungi</taxon>
        <taxon>Dikarya</taxon>
        <taxon>Basidiomycota</taxon>
        <taxon>Agaricomycotina</taxon>
        <taxon>Dacrymycetes</taxon>
        <taxon>Dacrymycetales</taxon>
        <taxon>Dacrymycetaceae</taxon>
        <taxon>Dacryopinax</taxon>
    </lineage>
</organism>
<evidence type="ECO:0000313" key="2">
    <source>
        <dbReference type="EMBL" id="EJU05247.1"/>
    </source>
</evidence>
<dbReference type="HOGENOM" id="CLU_773923_0_0_1"/>
<sequence length="358" mass="39621">MMTTGESSQVSRRVNELLANARAEHTRHVQNLTRAARHAPSPTVYSPTLPFLLPTPVIPEPAPAAQHPAHPQPKKPAGPSPPRSWVSHSSPSNPGVDLLSAAPISCSLRRELLSSVFRRLPTPWNVEEFLTLVDWCLLSLLDPFDADAIFDLPAHLRRRLVRLAALRCPLTREQLEVCWGDGYSGTGGEAIIIGREAYGALRQLLHALRRASEAPAPEEAWDTPLHLLAAPPIPVLHTLVLVKTPLPSLALLPRTLTHLSLVRCTFDSIRTARNLPKSLPLLEWIEVNECEGIDGAWFEGVDWGRWAGLVGVRLVPAPLEGLVVDGGVPRVREKENWQERVRKRIENGRMGEVEICFD</sequence>
<dbReference type="GeneID" id="63692157"/>
<dbReference type="EMBL" id="JH795856">
    <property type="protein sequence ID" value="EJU05247.1"/>
    <property type="molecule type" value="Genomic_DNA"/>
</dbReference>
<gene>
    <name evidence="2" type="ORF">DACRYDRAFT_92647</name>
</gene>
<feature type="compositionally biased region" description="Pro residues" evidence="1">
    <location>
        <begin position="70"/>
        <end position="82"/>
    </location>
</feature>
<proteinExistence type="predicted"/>
<keyword evidence="3" id="KW-1185">Reference proteome</keyword>
<protein>
    <submittedName>
        <fullName evidence="2">Uncharacterized protein</fullName>
    </submittedName>
</protein>
<dbReference type="AlphaFoldDB" id="M5GEB2"/>
<dbReference type="RefSeq" id="XP_040632141.1">
    <property type="nucleotide sequence ID" value="XM_040777095.1"/>
</dbReference>